<evidence type="ECO:0000256" key="1">
    <source>
        <dbReference type="SAM" id="Phobius"/>
    </source>
</evidence>
<dbReference type="Proteomes" id="UP001500653">
    <property type="component" value="Unassembled WGS sequence"/>
</dbReference>
<keyword evidence="1" id="KW-0472">Membrane</keyword>
<feature type="transmembrane region" description="Helical" evidence="1">
    <location>
        <begin position="32"/>
        <end position="53"/>
    </location>
</feature>
<gene>
    <name evidence="2" type="ORF">GCM10009676_31100</name>
</gene>
<accession>A0ABN1WAW0</accession>
<proteinExistence type="predicted"/>
<evidence type="ECO:0000313" key="2">
    <source>
        <dbReference type="EMBL" id="GAA1243298.1"/>
    </source>
</evidence>
<organism evidence="2 3">
    <name type="scientific">Prauserella halophila</name>
    <dbReference type="NCBI Taxonomy" id="185641"/>
    <lineage>
        <taxon>Bacteria</taxon>
        <taxon>Bacillati</taxon>
        <taxon>Actinomycetota</taxon>
        <taxon>Actinomycetes</taxon>
        <taxon>Pseudonocardiales</taxon>
        <taxon>Pseudonocardiaceae</taxon>
        <taxon>Prauserella</taxon>
    </lineage>
</organism>
<keyword evidence="1" id="KW-0812">Transmembrane</keyword>
<protein>
    <submittedName>
        <fullName evidence="2">Uncharacterized protein</fullName>
    </submittedName>
</protein>
<keyword evidence="1" id="KW-1133">Transmembrane helix</keyword>
<evidence type="ECO:0000313" key="3">
    <source>
        <dbReference type="Proteomes" id="UP001500653"/>
    </source>
</evidence>
<keyword evidence="3" id="KW-1185">Reference proteome</keyword>
<reference evidence="2 3" key="1">
    <citation type="journal article" date="2019" name="Int. J. Syst. Evol. Microbiol.">
        <title>The Global Catalogue of Microorganisms (GCM) 10K type strain sequencing project: providing services to taxonomists for standard genome sequencing and annotation.</title>
        <authorList>
            <consortium name="The Broad Institute Genomics Platform"/>
            <consortium name="The Broad Institute Genome Sequencing Center for Infectious Disease"/>
            <person name="Wu L."/>
            <person name="Ma J."/>
        </authorList>
    </citation>
    <scope>NUCLEOTIDE SEQUENCE [LARGE SCALE GENOMIC DNA]</scope>
    <source>
        <strain evidence="2 3">JCM 13023</strain>
    </source>
</reference>
<sequence>MPPGVPPWPRSSVPAPRAVPTMSDREWFRRMAVAGWSVSLALACAVATLYTWAPGVLSTAC</sequence>
<comment type="caution">
    <text evidence="2">The sequence shown here is derived from an EMBL/GenBank/DDBJ whole genome shotgun (WGS) entry which is preliminary data.</text>
</comment>
<name>A0ABN1WAW0_9PSEU</name>
<dbReference type="EMBL" id="BAAALN010000008">
    <property type="protein sequence ID" value="GAA1243298.1"/>
    <property type="molecule type" value="Genomic_DNA"/>
</dbReference>